<protein>
    <submittedName>
        <fullName evidence="2">Uncharacterized protein</fullName>
    </submittedName>
</protein>
<dbReference type="Proteomes" id="UP000221506">
    <property type="component" value="Segment"/>
</dbReference>
<proteinExistence type="predicted"/>
<keyword evidence="1" id="KW-1133">Transmembrane helix</keyword>
<organism evidence="2 3">
    <name type="scientific">Aeromonas phage phiA8-29</name>
    <dbReference type="NCBI Taxonomy" id="1978922"/>
    <lineage>
        <taxon>Viruses</taxon>
        <taxon>Duplodnaviria</taxon>
        <taxon>Heunggongvirae</taxon>
        <taxon>Uroviricota</taxon>
        <taxon>Caudoviricetes</taxon>
        <taxon>Pantevenvirales</taxon>
        <taxon>Ackermannviridae</taxon>
        <taxon>Tedavirus</taxon>
        <taxon>Tedavirus A829</taxon>
    </lineage>
</organism>
<evidence type="ECO:0000313" key="3">
    <source>
        <dbReference type="Proteomes" id="UP000221506"/>
    </source>
</evidence>
<feature type="transmembrane region" description="Helical" evidence="1">
    <location>
        <begin position="115"/>
        <end position="142"/>
    </location>
</feature>
<feature type="transmembrane region" description="Helical" evidence="1">
    <location>
        <begin position="59"/>
        <end position="80"/>
    </location>
</feature>
<accession>A0A1W6DYH7</accession>
<reference evidence="2 3" key="1">
    <citation type="submission" date="2017-04" db="EMBL/GenBank/DDBJ databases">
        <title>Complete genome sequence and characterization of temperature-dependent bacteriophage phiA8-29 infecting Aeromonas.</title>
        <authorList>
            <person name="He Y."/>
            <person name="Yang H."/>
        </authorList>
    </citation>
    <scope>NUCLEOTIDE SEQUENCE [LARGE SCALE GENOMIC DNA]</scope>
</reference>
<evidence type="ECO:0000256" key="1">
    <source>
        <dbReference type="SAM" id="Phobius"/>
    </source>
</evidence>
<evidence type="ECO:0000313" key="2">
    <source>
        <dbReference type="EMBL" id="ARK07926.1"/>
    </source>
</evidence>
<keyword evidence="1" id="KW-0472">Membrane</keyword>
<keyword evidence="3" id="KW-1185">Reference proteome</keyword>
<dbReference type="EMBL" id="KY914485">
    <property type="protein sequence ID" value="ARK07926.1"/>
    <property type="molecule type" value="Genomic_DNA"/>
</dbReference>
<keyword evidence="1" id="KW-0812">Transmembrane</keyword>
<name>A0A1W6DYH7_9CAUD</name>
<sequence length="155" mass="17937">MKERLMLDWIYAKQHADFMFGMQVGLEDVWRVLTLKQKFLKTDNFLMNFTIPFINLSNILVYLLTWGLMFVCCLLLAPSINVSLFADMVEGEDEVMEDFLLDAITANQQGFIDRFVMSVLLLLFVGVSFVCAVFLFFVELILSFAGQEMFMADEH</sequence>
<gene>
    <name evidence="2" type="ORF">phiA829_106</name>
</gene>